<dbReference type="InterPro" id="IPR032687">
    <property type="entry name" value="AraC-type_N"/>
</dbReference>
<dbReference type="GO" id="GO:0000976">
    <property type="term" value="F:transcription cis-regulatory region binding"/>
    <property type="evidence" value="ECO:0007669"/>
    <property type="project" value="TreeGrafter"/>
</dbReference>
<dbReference type="RefSeq" id="WP_034790445.1">
    <property type="nucleotide sequence ID" value="NZ_JMPJ01000047.1"/>
</dbReference>
<dbReference type="EMBL" id="JMPJ01000047">
    <property type="protein sequence ID" value="KFC81676.1"/>
    <property type="molecule type" value="Genomic_DNA"/>
</dbReference>
<dbReference type="Gene3D" id="1.10.10.60">
    <property type="entry name" value="Homeodomain-like"/>
    <property type="match status" value="1"/>
</dbReference>
<evidence type="ECO:0000313" key="6">
    <source>
        <dbReference type="Proteomes" id="UP000028640"/>
    </source>
</evidence>
<dbReference type="PANTHER" id="PTHR47894">
    <property type="entry name" value="HTH-TYPE TRANSCRIPTIONAL REGULATOR GADX"/>
    <property type="match status" value="1"/>
</dbReference>
<evidence type="ECO:0000256" key="2">
    <source>
        <dbReference type="ARBA" id="ARBA00023125"/>
    </source>
</evidence>
<comment type="caution">
    <text evidence="5">The sequence shown here is derived from an EMBL/GenBank/DDBJ whole genome shotgun (WGS) entry which is preliminary data.</text>
</comment>
<feature type="domain" description="HTH araC/xylS-type" evidence="4">
    <location>
        <begin position="233"/>
        <end position="331"/>
    </location>
</feature>
<evidence type="ECO:0000259" key="4">
    <source>
        <dbReference type="PROSITE" id="PS01124"/>
    </source>
</evidence>
<dbReference type="GeneID" id="78380007"/>
<keyword evidence="6" id="KW-1185">Reference proteome</keyword>
<organism evidence="5 6">
    <name type="scientific">Ewingella americana (strain ATCC 33852 / DSM 4580 / CCUG 14506 / JCM 5911 / LMG 7869 / NCTC 12157 / CDC 1468-78)</name>
    <dbReference type="NCBI Taxonomy" id="910964"/>
    <lineage>
        <taxon>Bacteria</taxon>
        <taxon>Pseudomonadati</taxon>
        <taxon>Pseudomonadota</taxon>
        <taxon>Gammaproteobacteria</taxon>
        <taxon>Enterobacterales</taxon>
        <taxon>Yersiniaceae</taxon>
        <taxon>Ewingella</taxon>
    </lineage>
</organism>
<evidence type="ECO:0000256" key="1">
    <source>
        <dbReference type="ARBA" id="ARBA00023015"/>
    </source>
</evidence>
<dbReference type="Proteomes" id="UP000028640">
    <property type="component" value="Unassembled WGS sequence"/>
</dbReference>
<sequence>MTEKFADRIKVPSGLWLGLQNMGVSAAELLRQAQLPLAVFTHQGPINTRQYFALWQAMFDVTGDSAIGIKLPAFLPAEKLPPSLIDAYHARDFRDALQRMARYKRLCVPEHLELQEEGGLCRVEFSWLFAEQTEPLVLVDASMATLLEIGRRGTGHNIKPSRVELVESKLDVRAHEAYFGCRVRTGATHNRLYFHLSDLDRPFLTYNAELLEMLTPALDKQLAEYHHQPAFRDTVSWLLERQLSAGRPDIPAVAQELGVSERTLQRRLTEEGTSFQNLLSAVRRARAHQLLADPALDLTEVALLLGYEDQSSFFRAFKIWEGVTPATWRGKV</sequence>
<keyword evidence="2" id="KW-0238">DNA-binding</keyword>
<gene>
    <name evidence="5" type="ORF">GEAM_1659</name>
</gene>
<dbReference type="OrthoDB" id="5582699at2"/>
<accession>A0A085GD81</accession>
<protein>
    <submittedName>
        <fullName evidence="5">AraC family transcriptional regulator</fullName>
    </submittedName>
</protein>
<dbReference type="InterPro" id="IPR018060">
    <property type="entry name" value="HTH_AraC"/>
</dbReference>
<dbReference type="GO" id="GO:0003700">
    <property type="term" value="F:DNA-binding transcription factor activity"/>
    <property type="evidence" value="ECO:0007669"/>
    <property type="project" value="InterPro"/>
</dbReference>
<dbReference type="SMART" id="SM00342">
    <property type="entry name" value="HTH_ARAC"/>
    <property type="match status" value="1"/>
</dbReference>
<keyword evidence="3" id="KW-0804">Transcription</keyword>
<reference evidence="5 6" key="1">
    <citation type="submission" date="2014-05" db="EMBL/GenBank/DDBJ databases">
        <title>ATOL: Assembling a taxonomically balanced genome-scale reconstruction of the evolutionary history of the Enterobacteriaceae.</title>
        <authorList>
            <person name="Plunkett G.III."/>
            <person name="Neeno-Eckwall E.C."/>
            <person name="Glasner J.D."/>
            <person name="Perna N.T."/>
        </authorList>
    </citation>
    <scope>NUCLEOTIDE SEQUENCE [LARGE SCALE GENOMIC DNA]</scope>
    <source>
        <strain evidence="5 6">ATCC 33852</strain>
    </source>
</reference>
<dbReference type="InterPro" id="IPR009057">
    <property type="entry name" value="Homeodomain-like_sf"/>
</dbReference>
<evidence type="ECO:0000256" key="3">
    <source>
        <dbReference type="ARBA" id="ARBA00023163"/>
    </source>
</evidence>
<dbReference type="GO" id="GO:0005829">
    <property type="term" value="C:cytosol"/>
    <property type="evidence" value="ECO:0007669"/>
    <property type="project" value="TreeGrafter"/>
</dbReference>
<keyword evidence="1" id="KW-0805">Transcription regulation</keyword>
<dbReference type="AlphaFoldDB" id="A0A085GD81"/>
<dbReference type="Pfam" id="PF12625">
    <property type="entry name" value="Arabinose_bd"/>
    <property type="match status" value="1"/>
</dbReference>
<name>A0A085GD81_EWIA3</name>
<proteinExistence type="predicted"/>
<dbReference type="Pfam" id="PF12833">
    <property type="entry name" value="HTH_18"/>
    <property type="match status" value="1"/>
</dbReference>
<dbReference type="STRING" id="910964.GEAM_1659"/>
<dbReference type="PANTHER" id="PTHR47894:SF1">
    <property type="entry name" value="HTH-TYPE TRANSCRIPTIONAL REGULATOR VQSM"/>
    <property type="match status" value="1"/>
</dbReference>
<dbReference type="eggNOG" id="COG2207">
    <property type="taxonomic scope" value="Bacteria"/>
</dbReference>
<dbReference type="SUPFAM" id="SSF46689">
    <property type="entry name" value="Homeodomain-like"/>
    <property type="match status" value="1"/>
</dbReference>
<dbReference type="PROSITE" id="PS01124">
    <property type="entry name" value="HTH_ARAC_FAMILY_2"/>
    <property type="match status" value="1"/>
</dbReference>
<evidence type="ECO:0000313" key="5">
    <source>
        <dbReference type="EMBL" id="KFC81676.1"/>
    </source>
</evidence>